<evidence type="ECO:0000313" key="1">
    <source>
        <dbReference type="EMBL" id="BBK25114.1"/>
    </source>
</evidence>
<dbReference type="RefSeq" id="WP_143332529.1">
    <property type="nucleotide sequence ID" value="NZ_AP019697.1"/>
</dbReference>
<keyword evidence="2" id="KW-1185">Reference proteome</keyword>
<dbReference type="OrthoDB" id="36975at2"/>
<dbReference type="Proteomes" id="UP000320585">
    <property type="component" value="Chromosome"/>
</dbReference>
<dbReference type="Gene3D" id="3.60.15.10">
    <property type="entry name" value="Ribonuclease Z/Hydroxyacylglutathione hydrolase-like"/>
    <property type="match status" value="1"/>
</dbReference>
<name>A0A8D4UUC6_9FIRM</name>
<accession>A0A8D4UUC6</accession>
<dbReference type="PANTHER" id="PTHR42967">
    <property type="entry name" value="METAL DEPENDENT HYDROLASE"/>
    <property type="match status" value="1"/>
</dbReference>
<dbReference type="KEGG" id="dho:Dia5BBH33_10490"/>
<dbReference type="GO" id="GO:0016787">
    <property type="term" value="F:hydrolase activity"/>
    <property type="evidence" value="ECO:0007669"/>
    <property type="project" value="UniProtKB-KW"/>
</dbReference>
<protein>
    <submittedName>
        <fullName evidence="1">Hydrolase</fullName>
    </submittedName>
</protein>
<dbReference type="SUPFAM" id="SSF56281">
    <property type="entry name" value="Metallo-hydrolase/oxidoreductase"/>
    <property type="match status" value="1"/>
</dbReference>
<dbReference type="AlphaFoldDB" id="A0A8D4UUC6"/>
<evidence type="ECO:0000313" key="2">
    <source>
        <dbReference type="Proteomes" id="UP000320585"/>
    </source>
</evidence>
<dbReference type="EMBL" id="AP019697">
    <property type="protein sequence ID" value="BBK25114.1"/>
    <property type="molecule type" value="Genomic_DNA"/>
</dbReference>
<dbReference type="GeneID" id="92716264"/>
<proteinExistence type="predicted"/>
<dbReference type="PANTHER" id="PTHR42967:SF1">
    <property type="entry name" value="MBL FOLD METALLO-HYDROLASE"/>
    <property type="match status" value="1"/>
</dbReference>
<organism evidence="1 2">
    <name type="scientific">Dialister hominis</name>
    <dbReference type="NCBI Taxonomy" id="2582419"/>
    <lineage>
        <taxon>Bacteria</taxon>
        <taxon>Bacillati</taxon>
        <taxon>Bacillota</taxon>
        <taxon>Negativicutes</taxon>
        <taxon>Veillonellales</taxon>
        <taxon>Veillonellaceae</taxon>
        <taxon>Dialister</taxon>
    </lineage>
</organism>
<dbReference type="InterPro" id="IPR036866">
    <property type="entry name" value="RibonucZ/Hydroxyglut_hydro"/>
</dbReference>
<keyword evidence="1" id="KW-0378">Hydrolase</keyword>
<gene>
    <name evidence="1" type="ORF">Dia5BBH33_10490</name>
</gene>
<sequence>MPADIYFLNHSGFILKINDIVLVFDYYKDPLQHVEKMITDGRNKIYFFVSHFHGDHFNPSISRFEEYADGYILHRDCDLYLRDAGKMHLMDVGDSYSNEDFTVKMYGSTDAGGSFLIHCHGITIFHAGDLNWWHWAGDSDAANLDARNNYFAELEKLSGGKVDIAMFPVDARLQVAREWGVKKFLSKVESGLLIPMHAFGNVWAPSYEFRWLFPDQKIWIPQKDGDMFREE</sequence>
<reference evidence="2" key="1">
    <citation type="submission" date="2019-05" db="EMBL/GenBank/DDBJ databases">
        <title>Complete genome sequencing of Dialister sp. strain 5BBH33.</title>
        <authorList>
            <person name="Sakamoto M."/>
            <person name="Murakami T."/>
            <person name="Mori H."/>
        </authorList>
    </citation>
    <scope>NUCLEOTIDE SEQUENCE [LARGE SCALE GENOMIC DNA]</scope>
    <source>
        <strain evidence="2">5BBH33</strain>
    </source>
</reference>